<proteinExistence type="predicted"/>
<dbReference type="Proteomes" id="UP000197153">
    <property type="component" value="Chromosome 3"/>
</dbReference>
<gene>
    <name evidence="1" type="ORF">Y958_27125</name>
</gene>
<dbReference type="EMBL" id="CP022112">
    <property type="protein sequence ID" value="ASG24540.1"/>
    <property type="molecule type" value="Genomic_DNA"/>
</dbReference>
<organism evidence="1 2">
    <name type="scientific">Nitrospirillum viridazoti CBAmc</name>
    <dbReference type="NCBI Taxonomy" id="1441467"/>
    <lineage>
        <taxon>Bacteria</taxon>
        <taxon>Pseudomonadati</taxon>
        <taxon>Pseudomonadota</taxon>
        <taxon>Alphaproteobacteria</taxon>
        <taxon>Rhodospirillales</taxon>
        <taxon>Azospirillaceae</taxon>
        <taxon>Nitrospirillum</taxon>
        <taxon>Nitrospirillum viridazoti</taxon>
    </lineage>
</organism>
<dbReference type="KEGG" id="nao:Y958_27125"/>
<sequence length="121" mass="13425">MLSERHLQLLRLSIPSVWALETLLFLYRERDRAWTAPELVLHLRSSAAAIEGALAPLTQAGLVVAEGDAHRFQPAGPILEAFVRDLETAYAEQPLSVMRAILSTPNSRIKSFADAFKLSKD</sequence>
<evidence type="ECO:0000313" key="2">
    <source>
        <dbReference type="Proteomes" id="UP000197153"/>
    </source>
</evidence>
<reference evidence="1 2" key="1">
    <citation type="submission" date="2017-06" db="EMBL/GenBank/DDBJ databases">
        <title>Complete genome sequence of Nitrospirillum amazonense strain CBAmC, an endophytic nitrogen-fixing and plant growth-promoting bacterium, isolated from sugarcane.</title>
        <authorList>
            <person name="Schwab S."/>
            <person name="dos Santos Teixeira K.R."/>
            <person name="Simoes Araujo J.L."/>
            <person name="Soares Vidal M."/>
            <person name="Borges de Freitas H.R."/>
            <person name="Rivello Crivelaro A.L."/>
            <person name="Bueno de Camargo Nunes A."/>
            <person name="dos Santos C.M."/>
            <person name="Palmeira da Silva Rosa D."/>
            <person name="da Silva Padilha D."/>
            <person name="da Silva E."/>
            <person name="Araujo Terra L."/>
            <person name="Soares Mendes V."/>
            <person name="Farinelli L."/>
            <person name="Magalhaes Cruz L."/>
            <person name="Baldani J.I."/>
        </authorList>
    </citation>
    <scope>NUCLEOTIDE SEQUENCE [LARGE SCALE GENOMIC DNA]</scope>
    <source>
        <strain evidence="1 2">CBAmC</strain>
    </source>
</reference>
<keyword evidence="2" id="KW-1185">Reference proteome</keyword>
<name>A0A248K144_9PROT</name>
<evidence type="ECO:0000313" key="1">
    <source>
        <dbReference type="EMBL" id="ASG24540.1"/>
    </source>
</evidence>
<dbReference type="AlphaFoldDB" id="A0A248K144"/>
<protein>
    <recommendedName>
        <fullName evidence="3">Transcriptional regulator</fullName>
    </recommendedName>
</protein>
<evidence type="ECO:0008006" key="3">
    <source>
        <dbReference type="Google" id="ProtNLM"/>
    </source>
</evidence>
<dbReference type="RefSeq" id="WP_088874964.1">
    <property type="nucleotide sequence ID" value="NZ_CP022112.1"/>
</dbReference>
<accession>A0A248K144</accession>